<sequence>MKDLSGKHQSRQLTLLFLGTFCVFLALLSFIPLLPPIAAELNISRSNLGWVAGIFMICMAFFQIPFGMMSDRLGRKPMIIGGIFIFSSGLFVTSFAYSFLSLLGARAISGIGAAIFFSTSFTMIGDLYELKERGRAMGIIAIAVGLGTISGYIAGGTLGEEYGWRLVFKTLSLIVFLVCAVFFLLEETAPRYQESAHFLNLMTLSLNFFKTRTILFVTFIAMLCNMVSIGATYVLPFFAQDQGISTSTTGLLFVPFAAVSSISASGCGKCSDTIGRKKPLVAVTFVAAVALILFCRMPVDPLSIALNFALVGLCFSPVVTLTSTILVDEVVRTDSSILGTTMSTFNMVRWLGAALGPVIAGVMLDQYGARESLLVLALLVTVAFVLSVGLREKWE</sequence>
<feature type="transmembrane region" description="Helical" evidence="6">
    <location>
        <begin position="136"/>
        <end position="154"/>
    </location>
</feature>
<dbReference type="PANTHER" id="PTHR43124">
    <property type="entry name" value="PURINE EFFLUX PUMP PBUE"/>
    <property type="match status" value="1"/>
</dbReference>
<dbReference type="EMBL" id="CP017921">
    <property type="protein sequence ID" value="APH39606.1"/>
    <property type="molecule type" value="Genomic_DNA"/>
</dbReference>
<evidence type="ECO:0000259" key="7">
    <source>
        <dbReference type="PROSITE" id="PS50850"/>
    </source>
</evidence>
<feature type="transmembrane region" description="Helical" evidence="6">
    <location>
        <begin position="214"/>
        <end position="238"/>
    </location>
</feature>
<dbReference type="PANTHER" id="PTHR43124:SF3">
    <property type="entry name" value="CHLORAMPHENICOL EFFLUX PUMP RV0191"/>
    <property type="match status" value="1"/>
</dbReference>
<feature type="transmembrane region" description="Helical" evidence="6">
    <location>
        <begin position="166"/>
        <end position="185"/>
    </location>
</feature>
<feature type="transmembrane region" description="Helical" evidence="6">
    <location>
        <begin position="47"/>
        <end position="66"/>
    </location>
</feature>
<dbReference type="GeneID" id="30583907"/>
<keyword evidence="2" id="KW-1003">Cell membrane</keyword>
<dbReference type="Gene3D" id="1.20.1250.20">
    <property type="entry name" value="MFS general substrate transporter like domains"/>
    <property type="match status" value="1"/>
</dbReference>
<feature type="transmembrane region" description="Helical" evidence="6">
    <location>
        <begin position="103"/>
        <end position="124"/>
    </location>
</feature>
<feature type="transmembrane region" description="Helical" evidence="6">
    <location>
        <begin position="12"/>
        <end position="35"/>
    </location>
</feature>
<evidence type="ECO:0000256" key="4">
    <source>
        <dbReference type="ARBA" id="ARBA00022989"/>
    </source>
</evidence>
<feature type="domain" description="Major facilitator superfamily (MFS) profile" evidence="7">
    <location>
        <begin position="12"/>
        <end position="395"/>
    </location>
</feature>
<feature type="transmembrane region" description="Helical" evidence="6">
    <location>
        <begin position="373"/>
        <end position="390"/>
    </location>
</feature>
<comment type="subcellular location">
    <subcellularLocation>
        <location evidence="1">Cell membrane</location>
        <topology evidence="1">Multi-pass membrane protein</topology>
    </subcellularLocation>
</comment>
<reference evidence="8 11" key="1">
    <citation type="submission" date="2016-10" db="EMBL/GenBank/DDBJ databases">
        <title>Methanohalophilus halophilus.</title>
        <authorList>
            <person name="L'haridon S."/>
        </authorList>
    </citation>
    <scope>NUCLEOTIDE SEQUENCE [LARGE SCALE GENOMIC DNA]</scope>
    <source>
        <strain evidence="8 11">Z-7982</strain>
    </source>
</reference>
<keyword evidence="5 6" id="KW-0472">Membrane</keyword>
<evidence type="ECO:0000256" key="1">
    <source>
        <dbReference type="ARBA" id="ARBA00004651"/>
    </source>
</evidence>
<evidence type="ECO:0000313" key="11">
    <source>
        <dbReference type="Proteomes" id="UP000186879"/>
    </source>
</evidence>
<dbReference type="GO" id="GO:0005886">
    <property type="term" value="C:plasma membrane"/>
    <property type="evidence" value="ECO:0007669"/>
    <property type="project" value="UniProtKB-SubCell"/>
</dbReference>
<feature type="transmembrane region" description="Helical" evidence="6">
    <location>
        <begin position="305"/>
        <end position="327"/>
    </location>
</feature>
<dbReference type="KEGG" id="mhaz:BHR79_09015"/>
<evidence type="ECO:0000313" key="12">
    <source>
        <dbReference type="Proteomes" id="UP000198669"/>
    </source>
</evidence>
<protein>
    <submittedName>
        <fullName evidence="8">MFS transporter</fullName>
    </submittedName>
    <submittedName>
        <fullName evidence="10">Predicted arabinose efflux permease, MFS family</fullName>
    </submittedName>
</protein>
<evidence type="ECO:0000313" key="13">
    <source>
        <dbReference type="Proteomes" id="UP000267921"/>
    </source>
</evidence>
<dbReference type="PROSITE" id="PS50850">
    <property type="entry name" value="MFS"/>
    <property type="match status" value="1"/>
</dbReference>
<dbReference type="EMBL" id="FNMU01000002">
    <property type="protein sequence ID" value="SDW32662.1"/>
    <property type="molecule type" value="Genomic_DNA"/>
</dbReference>
<proteinExistence type="predicted"/>
<keyword evidence="4 6" id="KW-1133">Transmembrane helix</keyword>
<name>A0A1L3Q3Z4_9EURY</name>
<dbReference type="Proteomes" id="UP000198669">
    <property type="component" value="Unassembled WGS sequence"/>
</dbReference>
<gene>
    <name evidence="8" type="ORF">BHR79_09015</name>
    <name evidence="9" type="ORF">EFE40_06250</name>
    <name evidence="10" type="ORF">SAMN04515625_0713</name>
</gene>
<feature type="transmembrane region" description="Helical" evidence="6">
    <location>
        <begin position="78"/>
        <end position="97"/>
    </location>
</feature>
<dbReference type="STRING" id="2177.BHR79_09015"/>
<evidence type="ECO:0000313" key="9">
    <source>
        <dbReference type="EMBL" id="RNI09058.1"/>
    </source>
</evidence>
<evidence type="ECO:0000313" key="10">
    <source>
        <dbReference type="EMBL" id="SDW32662.1"/>
    </source>
</evidence>
<organism evidence="8 11">
    <name type="scientific">Methanohalophilus halophilus</name>
    <dbReference type="NCBI Taxonomy" id="2177"/>
    <lineage>
        <taxon>Archaea</taxon>
        <taxon>Methanobacteriati</taxon>
        <taxon>Methanobacteriota</taxon>
        <taxon>Stenosarchaea group</taxon>
        <taxon>Methanomicrobia</taxon>
        <taxon>Methanosarcinales</taxon>
        <taxon>Methanosarcinaceae</taxon>
        <taxon>Methanohalophilus</taxon>
    </lineage>
</organism>
<dbReference type="RefSeq" id="WP_072562028.1">
    <property type="nucleotide sequence ID" value="NZ_CP017921.1"/>
</dbReference>
<accession>A0A1L3Q3Z4</accession>
<dbReference type="AlphaFoldDB" id="A0A1L3Q3Z4"/>
<feature type="transmembrane region" description="Helical" evidence="6">
    <location>
        <begin position="348"/>
        <end position="367"/>
    </location>
</feature>
<dbReference type="SUPFAM" id="SSF103473">
    <property type="entry name" value="MFS general substrate transporter"/>
    <property type="match status" value="1"/>
</dbReference>
<evidence type="ECO:0000256" key="6">
    <source>
        <dbReference type="SAM" id="Phobius"/>
    </source>
</evidence>
<reference evidence="10 12" key="2">
    <citation type="submission" date="2016-10" db="EMBL/GenBank/DDBJ databases">
        <authorList>
            <person name="de Groot N.N."/>
        </authorList>
    </citation>
    <scope>NUCLEOTIDE SEQUENCE [LARGE SCALE GENOMIC DNA]</scope>
    <source>
        <strain evidence="10 12">Z-7982</strain>
    </source>
</reference>
<keyword evidence="11" id="KW-1185">Reference proteome</keyword>
<evidence type="ECO:0000313" key="8">
    <source>
        <dbReference type="EMBL" id="APH39606.1"/>
    </source>
</evidence>
<dbReference type="Proteomes" id="UP000186879">
    <property type="component" value="Chromosome"/>
</dbReference>
<dbReference type="InterPro" id="IPR020846">
    <property type="entry name" value="MFS_dom"/>
</dbReference>
<keyword evidence="3 6" id="KW-0812">Transmembrane</keyword>
<dbReference type="CDD" id="cd17325">
    <property type="entry name" value="MFS_MdtG_SLC18_like"/>
    <property type="match status" value="1"/>
</dbReference>
<dbReference type="InterPro" id="IPR050189">
    <property type="entry name" value="MFS_Efflux_Transporters"/>
</dbReference>
<dbReference type="InterPro" id="IPR011701">
    <property type="entry name" value="MFS"/>
</dbReference>
<dbReference type="Pfam" id="PF07690">
    <property type="entry name" value="MFS_1"/>
    <property type="match status" value="1"/>
</dbReference>
<dbReference type="GO" id="GO:0022857">
    <property type="term" value="F:transmembrane transporter activity"/>
    <property type="evidence" value="ECO:0007669"/>
    <property type="project" value="InterPro"/>
</dbReference>
<dbReference type="OrthoDB" id="117970at2157"/>
<feature type="transmembrane region" description="Helical" evidence="6">
    <location>
        <begin position="250"/>
        <end position="268"/>
    </location>
</feature>
<dbReference type="EMBL" id="RJJG01000004">
    <property type="protein sequence ID" value="RNI09058.1"/>
    <property type="molecule type" value="Genomic_DNA"/>
</dbReference>
<dbReference type="Proteomes" id="UP000267921">
    <property type="component" value="Unassembled WGS sequence"/>
</dbReference>
<feature type="transmembrane region" description="Helical" evidence="6">
    <location>
        <begin position="280"/>
        <end position="299"/>
    </location>
</feature>
<dbReference type="InterPro" id="IPR036259">
    <property type="entry name" value="MFS_trans_sf"/>
</dbReference>
<evidence type="ECO:0000256" key="3">
    <source>
        <dbReference type="ARBA" id="ARBA00022692"/>
    </source>
</evidence>
<evidence type="ECO:0000256" key="2">
    <source>
        <dbReference type="ARBA" id="ARBA00022475"/>
    </source>
</evidence>
<reference evidence="9 13" key="3">
    <citation type="submission" date="2018-10" db="EMBL/GenBank/DDBJ databases">
        <title>Cultivation of a novel Methanohalophilus strain from Kebrit Deep of the Red Sea and a genomic comparison of members of the genus Methanohalophilus.</title>
        <authorList>
            <person name="Guan Y."/>
            <person name="Ngugi D.K."/>
            <person name="Stingl U."/>
        </authorList>
    </citation>
    <scope>NUCLEOTIDE SEQUENCE [LARGE SCALE GENOMIC DNA]</scope>
    <source>
        <strain evidence="9 13">DSM 3094</strain>
    </source>
</reference>
<evidence type="ECO:0000256" key="5">
    <source>
        <dbReference type="ARBA" id="ARBA00023136"/>
    </source>
</evidence>